<evidence type="ECO:0008006" key="3">
    <source>
        <dbReference type="Google" id="ProtNLM"/>
    </source>
</evidence>
<gene>
    <name evidence="1" type="ORF">GCM10022291_29170</name>
</gene>
<dbReference type="InterPro" id="IPR015305">
    <property type="entry name" value="DUF1961"/>
</dbReference>
<dbReference type="RefSeq" id="WP_344789052.1">
    <property type="nucleotide sequence ID" value="NZ_BAABCA010000006.1"/>
</dbReference>
<evidence type="ECO:0000313" key="2">
    <source>
        <dbReference type="Proteomes" id="UP001501496"/>
    </source>
</evidence>
<dbReference type="Gene3D" id="2.60.120.200">
    <property type="match status" value="1"/>
</dbReference>
<dbReference type="Pfam" id="PF09224">
    <property type="entry name" value="DUF1961"/>
    <property type="match status" value="1"/>
</dbReference>
<protein>
    <recommendedName>
        <fullName evidence="3">DUF1961 family protein</fullName>
    </recommendedName>
</protein>
<dbReference type="EMBL" id="BAABCA010000006">
    <property type="protein sequence ID" value="GAA4238494.1"/>
    <property type="molecule type" value="Genomic_DNA"/>
</dbReference>
<evidence type="ECO:0000313" key="1">
    <source>
        <dbReference type="EMBL" id="GAA4238494.1"/>
    </source>
</evidence>
<proteinExistence type="predicted"/>
<name>A0ABP8CFK3_9FLAO</name>
<sequence>MHLFYFKKQESILILILLLWTLNVFSQPDAFLQANSAKEWQLVFKDKCTTDWTKHWTLDGLIASVENTKKGMHFKAGPEAKNDAHHAVIWTKASFNGDIKIKYDYTRTDHAIRWVNILYIQATGNSEKGFAPDISTWEKSRKIPTMKTYFENMNLLHISYAAFNNIGDSTYYVRARRYPKPSNNNFNATRITPSYDELGYFKTGQKYHITVIKTKRHLFFKMKSKDQEELFSWDISKIDSITTGRIGLRHMYTRSALYKNFKIYSK</sequence>
<reference evidence="2" key="1">
    <citation type="journal article" date="2019" name="Int. J. Syst. Evol. Microbiol.">
        <title>The Global Catalogue of Microorganisms (GCM) 10K type strain sequencing project: providing services to taxonomists for standard genome sequencing and annotation.</title>
        <authorList>
            <consortium name="The Broad Institute Genomics Platform"/>
            <consortium name="The Broad Institute Genome Sequencing Center for Infectious Disease"/>
            <person name="Wu L."/>
            <person name="Ma J."/>
        </authorList>
    </citation>
    <scope>NUCLEOTIDE SEQUENCE [LARGE SCALE GENOMIC DNA]</scope>
    <source>
        <strain evidence="2">JCM 17630</strain>
    </source>
</reference>
<accession>A0ABP8CFK3</accession>
<organism evidence="1 2">
    <name type="scientific">Postechiella marina</name>
    <dbReference type="NCBI Taxonomy" id="943941"/>
    <lineage>
        <taxon>Bacteria</taxon>
        <taxon>Pseudomonadati</taxon>
        <taxon>Bacteroidota</taxon>
        <taxon>Flavobacteriia</taxon>
        <taxon>Flavobacteriales</taxon>
        <taxon>Flavobacteriaceae</taxon>
        <taxon>Postechiella</taxon>
    </lineage>
</organism>
<dbReference type="Proteomes" id="UP001501496">
    <property type="component" value="Unassembled WGS sequence"/>
</dbReference>
<comment type="caution">
    <text evidence="1">The sequence shown here is derived from an EMBL/GenBank/DDBJ whole genome shotgun (WGS) entry which is preliminary data.</text>
</comment>
<keyword evidence="2" id="KW-1185">Reference proteome</keyword>